<dbReference type="Proteomes" id="UP000186246">
    <property type="component" value="Unassembled WGS sequence"/>
</dbReference>
<evidence type="ECO:0000313" key="4">
    <source>
        <dbReference type="Proteomes" id="UP000238314"/>
    </source>
</evidence>
<dbReference type="STRING" id="551459.SAMN05421796_104115"/>
<dbReference type="SUPFAM" id="SSF56935">
    <property type="entry name" value="Porins"/>
    <property type="match status" value="1"/>
</dbReference>
<reference evidence="3" key="2">
    <citation type="submission" date="2017-01" db="EMBL/GenBank/DDBJ databases">
        <authorList>
            <person name="Varghese N."/>
            <person name="Submissions S."/>
        </authorList>
    </citation>
    <scope>NUCLEOTIDE SEQUENCE [LARGE SCALE GENOMIC DNA]</scope>
    <source>
        <strain evidence="3">DSM 21068</strain>
    </source>
</reference>
<sequence>MKKYTSLISLFLIHLYFSQQIKIHVRDSDKALSDINVQLQKSGKTLDFKKTDDSGNCTFSITEQGIFTVKLSSMLYKAKTVEINSTDNSDVTIQLEKQITEIEEVEIKSRPDIAKIKGDTIAFNIKSVKDGTERTAEDIIKKLPGLDINENGKVSFKGNLIGQVLVEGNEFFGKNHKMATQNLSADMIEGVDIWQNYTTISGGSSTALNLKLKDEFKGKIKGNIEGNYGTGNSYFGHSNLFKINKFGNLALIADANNVAKDPISFMDFYEMNSQEEEGSSENSSKVDVPSFLNNDGRVKSKANQFGALQYSKATKNFSISAFSIFNSAQLQKLSSTQRMFFDPQYQNLNFNEEKSESNKGLLGTAQVKMRKTFADKSFLYYNFAYNSTDDHFAQNINRFASDPFYYDIADKVSKSNFTNSLLWNKPFENSELIIAFNHQRNNFSGNLNILSNGKLFFTDSEILLQDYNITSDKYTFNFYYKNRNKILNYDFQSGFSYKNDESELKELISQEREDLFLKMYHYTNSFSLHKQIGKFTLSGALSSHFLSVNTAEKHFFEKNIKIRFTPKTVVSMEYGLEYSNRYNFPSLYLLQENPVYAKDLSFSRNANLNFDTLNNTESFKINWNRFNIEKGNLMFVILTYEKSKNYFTANVTNYGLFSELGNVVGNFRERSLFLLSNDRRILKNLTLKSKFTWLNNKSDNFINSQPNISTIQNIEISQRLSSNFKKSWVQFDAGYTFTKSKFQQSLYGTSSDQENIKLSLGFRAIIRKEWQVNVLGDYFIQKTDFAKLENVLIGGQISYRKEKSAIEYNLYFNNILNLTSFQYINSYSSPLGIDEQSITALRGYIIAGVKFNF</sequence>
<dbReference type="EMBL" id="FTOJ01000004">
    <property type="protein sequence ID" value="SIS83079.1"/>
    <property type="molecule type" value="Genomic_DNA"/>
</dbReference>
<dbReference type="OrthoDB" id="603275at2"/>
<evidence type="ECO:0008006" key="5">
    <source>
        <dbReference type="Google" id="ProtNLM"/>
    </source>
</evidence>
<evidence type="ECO:0000313" key="2">
    <source>
        <dbReference type="EMBL" id="SIS83079.1"/>
    </source>
</evidence>
<name>A0A1N7MAS8_9FLAO</name>
<accession>A0A1N7MAS8</accession>
<organism evidence="2 3">
    <name type="scientific">Chryseobacterium piscicola</name>
    <dbReference type="NCBI Taxonomy" id="551459"/>
    <lineage>
        <taxon>Bacteria</taxon>
        <taxon>Pseudomonadati</taxon>
        <taxon>Bacteroidota</taxon>
        <taxon>Flavobacteriia</taxon>
        <taxon>Flavobacteriales</taxon>
        <taxon>Weeksellaceae</taxon>
        <taxon>Chryseobacterium group</taxon>
        <taxon>Chryseobacterium</taxon>
    </lineage>
</organism>
<evidence type="ECO:0000313" key="3">
    <source>
        <dbReference type="Proteomes" id="UP000186246"/>
    </source>
</evidence>
<protein>
    <recommendedName>
        <fullName evidence="5">TonB-dependent receptor</fullName>
    </recommendedName>
</protein>
<reference evidence="2" key="3">
    <citation type="submission" date="2017-01" db="EMBL/GenBank/DDBJ databases">
        <authorList>
            <person name="Mah S.A."/>
            <person name="Swanson W.J."/>
            <person name="Moy G.W."/>
            <person name="Vacquier V.D."/>
        </authorList>
    </citation>
    <scope>NUCLEOTIDE SEQUENCE [LARGE SCALE GENOMIC DNA]</scope>
    <source>
        <strain evidence="2">DSM 21068</strain>
    </source>
</reference>
<dbReference type="EMBL" id="MUGO01000001">
    <property type="protein sequence ID" value="PQA98152.1"/>
    <property type="molecule type" value="Genomic_DNA"/>
</dbReference>
<dbReference type="Proteomes" id="UP000238314">
    <property type="component" value="Unassembled WGS sequence"/>
</dbReference>
<dbReference type="Gene3D" id="2.60.40.10">
    <property type="entry name" value="Immunoglobulins"/>
    <property type="match status" value="1"/>
</dbReference>
<dbReference type="AlphaFoldDB" id="A0A1N7MAS8"/>
<gene>
    <name evidence="1" type="ORF">B0A70_00785</name>
    <name evidence="2" type="ORF">SAMN05421796_104115</name>
</gene>
<keyword evidence="4" id="KW-1185">Reference proteome</keyword>
<dbReference type="RefSeq" id="WP_076451521.1">
    <property type="nucleotide sequence ID" value="NZ_FTOJ01000004.1"/>
</dbReference>
<evidence type="ECO:0000313" key="1">
    <source>
        <dbReference type="EMBL" id="PQA98152.1"/>
    </source>
</evidence>
<reference evidence="1 4" key="1">
    <citation type="submission" date="2016-11" db="EMBL/GenBank/DDBJ databases">
        <title>Whole genomes of Flavobacteriaceae.</title>
        <authorList>
            <person name="Stine C."/>
            <person name="Li C."/>
            <person name="Tadesse D."/>
        </authorList>
    </citation>
    <scope>NUCLEOTIDE SEQUENCE [LARGE SCALE GENOMIC DNA]</scope>
    <source>
        <strain evidence="1 4">DSM 21068</strain>
    </source>
</reference>
<dbReference type="InterPro" id="IPR013783">
    <property type="entry name" value="Ig-like_fold"/>
</dbReference>
<proteinExistence type="predicted"/>